<organism evidence="1">
    <name type="scientific">uncultured myxobacterium HF0200_08J13</name>
    <dbReference type="NCBI Taxonomy" id="723558"/>
    <lineage>
        <taxon>Bacteria</taxon>
        <taxon>Pseudomonadati</taxon>
        <taxon>Myxococcota</taxon>
        <taxon>Myxococcia</taxon>
        <taxon>Myxococcales</taxon>
        <taxon>environmental samples</taxon>
    </lineage>
</organism>
<proteinExistence type="predicted"/>
<dbReference type="SUPFAM" id="SSF48371">
    <property type="entry name" value="ARM repeat"/>
    <property type="match status" value="1"/>
</dbReference>
<dbReference type="AlphaFoldDB" id="E7C3Q2"/>
<evidence type="ECO:0000313" key="1">
    <source>
        <dbReference type="EMBL" id="ADI22076.1"/>
    </source>
</evidence>
<protein>
    <submittedName>
        <fullName evidence="1">Uncharacterized protein</fullName>
    </submittedName>
</protein>
<sequence length="153" mass="17347">MPEMIEAGHPNACNLCHLDEPIDWTLQALSEWYGSKFRESRIAQSYPDRTAPTGQNWLTHAHEPVRLVAADAAGRQNARWALPQIIEQLDDPYLLNRQFALMAVERMLDVHLSEFGYQFYMTQAERQQPLTTIRGRLLPAANQPATESVSAGD</sequence>
<dbReference type="EMBL" id="GU567974">
    <property type="protein sequence ID" value="ADI22076.1"/>
    <property type="molecule type" value="Genomic_DNA"/>
</dbReference>
<name>E7C3Q2_9BACT</name>
<reference evidence="1" key="1">
    <citation type="submission" date="2010-01" db="EMBL/GenBank/DDBJ databases">
        <title>Genome fragments of uncultured bacteria from the North Pacific subtropical Gyre.</title>
        <authorList>
            <person name="Pham V.D."/>
            <person name="Delong E.F."/>
        </authorList>
    </citation>
    <scope>NUCLEOTIDE SEQUENCE</scope>
</reference>
<accession>E7C3Q2</accession>
<dbReference type="InterPro" id="IPR016024">
    <property type="entry name" value="ARM-type_fold"/>
</dbReference>